<dbReference type="InterPro" id="IPR001789">
    <property type="entry name" value="Sig_transdc_resp-reg_receiver"/>
</dbReference>
<keyword evidence="7" id="KW-1185">Reference proteome</keyword>
<dbReference type="SUPFAM" id="SSF55785">
    <property type="entry name" value="PYP-like sensor domain (PAS domain)"/>
    <property type="match status" value="1"/>
</dbReference>
<dbReference type="SMART" id="SM00086">
    <property type="entry name" value="PAC"/>
    <property type="match status" value="1"/>
</dbReference>
<dbReference type="InterPro" id="IPR037522">
    <property type="entry name" value="HD_GYP_dom"/>
</dbReference>
<name>A0AAN1SZ35_9PROT</name>
<evidence type="ECO:0000259" key="3">
    <source>
        <dbReference type="PROSITE" id="PS50112"/>
    </source>
</evidence>
<dbReference type="SMART" id="SM00471">
    <property type="entry name" value="HDc"/>
    <property type="match status" value="1"/>
</dbReference>
<dbReference type="InterPro" id="IPR013656">
    <property type="entry name" value="PAS_4"/>
</dbReference>
<dbReference type="GO" id="GO:0008081">
    <property type="term" value="F:phosphoric diester hydrolase activity"/>
    <property type="evidence" value="ECO:0007669"/>
    <property type="project" value="UniProtKB-ARBA"/>
</dbReference>
<dbReference type="InterPro" id="IPR035965">
    <property type="entry name" value="PAS-like_dom_sf"/>
</dbReference>
<feature type="domain" description="PAC" evidence="4">
    <location>
        <begin position="206"/>
        <end position="258"/>
    </location>
</feature>
<evidence type="ECO:0000259" key="4">
    <source>
        <dbReference type="PROSITE" id="PS50113"/>
    </source>
</evidence>
<reference evidence="6 7" key="1">
    <citation type="submission" date="2019-03" db="EMBL/GenBank/DDBJ databases">
        <title>Complete genome sequence of Ferrigenium kumadai strain An22, a microaerophilic iron-oxidizing bacterium isolated from a paddy field soil.</title>
        <authorList>
            <person name="Watanabe T."/>
            <person name="Asakawa S."/>
        </authorList>
    </citation>
    <scope>NUCLEOTIDE SEQUENCE [LARGE SCALE GENOMIC DNA]</scope>
    <source>
        <strain evidence="6 7">An22</strain>
    </source>
</reference>
<dbReference type="Pfam" id="PF13487">
    <property type="entry name" value="HD_5"/>
    <property type="match status" value="1"/>
</dbReference>
<feature type="domain" description="PAS" evidence="3">
    <location>
        <begin position="132"/>
        <end position="202"/>
    </location>
</feature>
<organism evidence="6 7">
    <name type="scientific">Ferrigenium kumadai</name>
    <dbReference type="NCBI Taxonomy" id="1682490"/>
    <lineage>
        <taxon>Bacteria</taxon>
        <taxon>Pseudomonadati</taxon>
        <taxon>Pseudomonadota</taxon>
        <taxon>Betaproteobacteria</taxon>
        <taxon>Nitrosomonadales</taxon>
        <taxon>Gallionellaceae</taxon>
        <taxon>Ferrigenium</taxon>
    </lineage>
</organism>
<dbReference type="SMART" id="SM00448">
    <property type="entry name" value="REC"/>
    <property type="match status" value="1"/>
</dbReference>
<evidence type="ECO:0000313" key="7">
    <source>
        <dbReference type="Proteomes" id="UP001319121"/>
    </source>
</evidence>
<evidence type="ECO:0000259" key="2">
    <source>
        <dbReference type="PROSITE" id="PS50110"/>
    </source>
</evidence>
<dbReference type="CDD" id="cd00130">
    <property type="entry name" value="PAS"/>
    <property type="match status" value="1"/>
</dbReference>
<dbReference type="InterPro" id="IPR000014">
    <property type="entry name" value="PAS"/>
</dbReference>
<dbReference type="InterPro" id="IPR001610">
    <property type="entry name" value="PAC"/>
</dbReference>
<dbReference type="Gene3D" id="1.10.3210.10">
    <property type="entry name" value="Hypothetical protein af1432"/>
    <property type="match status" value="1"/>
</dbReference>
<dbReference type="NCBIfam" id="TIGR00229">
    <property type="entry name" value="sensory_box"/>
    <property type="match status" value="1"/>
</dbReference>
<sequence>MLEDTPTDAELIEHELRKAGIAFISRRVEMRDAFVHALEDFKPDVILSDYHLPDFDGMTALTIVRHTHPEMPVIMVTGTLSDVEAVELIDAGARDYVLKDRLARLAPAVERVISAELGIRARKSAEKALRESEAKFRALVESTSDWIWEIDEHGIYTYASPQIYEILGYTVEEIIGKAPFDLMPPEEAQRVRGIFEAILKEGRAFRFLENENRHKDGRIVFMETSATPIFEGQGVFKGYRGIDRDITERKEAEKERRTSAEKLEHTLLQTIEAVAATVDARDPYTAGHQRRVAALASAIAHEMGLPEDKIRGLYLAASIHDLGKVHLPAEILSKPGTLSPIEYELVKTHPQIGYDIIKDVQFPWPIAQMVLQHHERLDGSGYPQGLKAEQILPEARILAVADVVEAMSSHRPYRPGLGLESALDEIARQRGVLYAPDAVDNCLALFREKNYAFPTNAKHEFFMKPTT</sequence>
<keyword evidence="1" id="KW-0597">Phosphoprotein</keyword>
<evidence type="ECO:0000313" key="6">
    <source>
        <dbReference type="EMBL" id="BBI99638.1"/>
    </source>
</evidence>
<feature type="domain" description="Response regulatory" evidence="2">
    <location>
        <begin position="1"/>
        <end position="114"/>
    </location>
</feature>
<gene>
    <name evidence="6" type="ORF">FGKAn22_13310</name>
</gene>
<dbReference type="CDD" id="cd00077">
    <property type="entry name" value="HDc"/>
    <property type="match status" value="1"/>
</dbReference>
<proteinExistence type="predicted"/>
<dbReference type="AlphaFoldDB" id="A0AAN1SZ35"/>
<dbReference type="PROSITE" id="PS50112">
    <property type="entry name" value="PAS"/>
    <property type="match status" value="1"/>
</dbReference>
<dbReference type="SUPFAM" id="SSF52172">
    <property type="entry name" value="CheY-like"/>
    <property type="match status" value="1"/>
</dbReference>
<dbReference type="InterPro" id="IPR000700">
    <property type="entry name" value="PAS-assoc_C"/>
</dbReference>
<dbReference type="InterPro" id="IPR011006">
    <property type="entry name" value="CheY-like_superfamily"/>
</dbReference>
<dbReference type="PROSITE" id="PS51832">
    <property type="entry name" value="HD_GYP"/>
    <property type="match status" value="1"/>
</dbReference>
<dbReference type="CDD" id="cd00156">
    <property type="entry name" value="REC"/>
    <property type="match status" value="1"/>
</dbReference>
<dbReference type="Proteomes" id="UP001319121">
    <property type="component" value="Chromosome"/>
</dbReference>
<dbReference type="EMBL" id="AP019536">
    <property type="protein sequence ID" value="BBI99638.1"/>
    <property type="molecule type" value="Genomic_DNA"/>
</dbReference>
<dbReference type="PANTHER" id="PTHR43155:SF2">
    <property type="entry name" value="CYCLIC DI-GMP PHOSPHODIESTERASE PA4108"/>
    <property type="match status" value="1"/>
</dbReference>
<dbReference type="PROSITE" id="PS50113">
    <property type="entry name" value="PAC"/>
    <property type="match status" value="1"/>
</dbReference>
<dbReference type="GO" id="GO:0000160">
    <property type="term" value="P:phosphorelay signal transduction system"/>
    <property type="evidence" value="ECO:0007669"/>
    <property type="project" value="InterPro"/>
</dbReference>
<dbReference type="Gene3D" id="3.40.50.2300">
    <property type="match status" value="1"/>
</dbReference>
<feature type="modified residue" description="4-aspartylphosphate" evidence="1">
    <location>
        <position position="49"/>
    </location>
</feature>
<protein>
    <submittedName>
        <fullName evidence="6">Uncharacterized protein</fullName>
    </submittedName>
</protein>
<dbReference type="PANTHER" id="PTHR43155">
    <property type="entry name" value="CYCLIC DI-GMP PHOSPHODIESTERASE PA4108-RELATED"/>
    <property type="match status" value="1"/>
</dbReference>
<evidence type="ECO:0000256" key="1">
    <source>
        <dbReference type="PROSITE-ProRule" id="PRU00169"/>
    </source>
</evidence>
<dbReference type="SMART" id="SM00091">
    <property type="entry name" value="PAS"/>
    <property type="match status" value="1"/>
</dbReference>
<dbReference type="KEGG" id="fku:FGKAn22_13310"/>
<dbReference type="InterPro" id="IPR003607">
    <property type="entry name" value="HD/PDEase_dom"/>
</dbReference>
<dbReference type="Pfam" id="PF00072">
    <property type="entry name" value="Response_reg"/>
    <property type="match status" value="1"/>
</dbReference>
<evidence type="ECO:0000259" key="5">
    <source>
        <dbReference type="PROSITE" id="PS51832"/>
    </source>
</evidence>
<dbReference type="SUPFAM" id="SSF109604">
    <property type="entry name" value="HD-domain/PDEase-like"/>
    <property type="match status" value="1"/>
</dbReference>
<accession>A0AAN1SZ35</accession>
<dbReference type="Gene3D" id="3.30.450.20">
    <property type="entry name" value="PAS domain"/>
    <property type="match status" value="1"/>
</dbReference>
<dbReference type="Pfam" id="PF08448">
    <property type="entry name" value="PAS_4"/>
    <property type="match status" value="1"/>
</dbReference>
<dbReference type="PROSITE" id="PS50110">
    <property type="entry name" value="RESPONSE_REGULATORY"/>
    <property type="match status" value="1"/>
</dbReference>
<feature type="domain" description="HD-GYP" evidence="5">
    <location>
        <begin position="263"/>
        <end position="458"/>
    </location>
</feature>